<dbReference type="PROSITE" id="PS51257">
    <property type="entry name" value="PROKAR_LIPOPROTEIN"/>
    <property type="match status" value="1"/>
</dbReference>
<evidence type="ECO:0000313" key="2">
    <source>
        <dbReference type="Proteomes" id="UP001548189"/>
    </source>
</evidence>
<gene>
    <name evidence="1" type="ORF">ABVT43_20290</name>
</gene>
<evidence type="ECO:0000313" key="1">
    <source>
        <dbReference type="EMBL" id="MET1257482.1"/>
    </source>
</evidence>
<sequence>MKITIMMQVNSFLKVSIRLILIAIGLLSICSCADSKKVLIFEENPICIPHEEFVAIDWGNNGSAKEVSVRFDIPVPEKNDNSTIYAHITAQNKFIGSLFYKELRSSVDSVKKAELERVYGLRKMESKDSAGVFHLFDDNYDLSLDSYVASCFTLSDSMGECTLGMDSDKYHLKIDFDLSQLKYWSKIKEQSLISFEKYKCK</sequence>
<dbReference type="EMBL" id="JBEVCJ010000076">
    <property type="protein sequence ID" value="MET1257482.1"/>
    <property type="molecule type" value="Genomic_DNA"/>
</dbReference>
<comment type="caution">
    <text evidence="1">The sequence shown here is derived from an EMBL/GenBank/DDBJ whole genome shotgun (WGS) entry which is preliminary data.</text>
</comment>
<name>A0ABV2C115_9GAMM</name>
<reference evidence="1 2" key="1">
    <citation type="submission" date="2024-06" db="EMBL/GenBank/DDBJ databases">
        <authorList>
            <person name="Li F."/>
        </authorList>
    </citation>
    <scope>NUCLEOTIDE SEQUENCE [LARGE SCALE GENOMIC DNA]</scope>
    <source>
        <strain evidence="1 2">GXAS 311</strain>
    </source>
</reference>
<organism evidence="1 2">
    <name type="scientific">Aliikangiella maris</name>
    <dbReference type="NCBI Taxonomy" id="3162458"/>
    <lineage>
        <taxon>Bacteria</taxon>
        <taxon>Pseudomonadati</taxon>
        <taxon>Pseudomonadota</taxon>
        <taxon>Gammaproteobacteria</taxon>
        <taxon>Oceanospirillales</taxon>
        <taxon>Pleioneaceae</taxon>
        <taxon>Aliikangiella</taxon>
    </lineage>
</organism>
<accession>A0ABV2C115</accession>
<protein>
    <recommendedName>
        <fullName evidence="3">Lipoprotein</fullName>
    </recommendedName>
</protein>
<evidence type="ECO:0008006" key="3">
    <source>
        <dbReference type="Google" id="ProtNLM"/>
    </source>
</evidence>
<proteinExistence type="predicted"/>
<dbReference type="Proteomes" id="UP001548189">
    <property type="component" value="Unassembled WGS sequence"/>
</dbReference>
<keyword evidence="2" id="KW-1185">Reference proteome</keyword>
<dbReference type="RefSeq" id="WP_353898065.1">
    <property type="nucleotide sequence ID" value="NZ_JBEVCJ010000076.1"/>
</dbReference>